<protein>
    <submittedName>
        <fullName evidence="2">Uncharacterized protein</fullName>
    </submittedName>
</protein>
<dbReference type="Proteomes" id="UP000316079">
    <property type="component" value="Unassembled WGS sequence"/>
</dbReference>
<evidence type="ECO:0000313" key="2">
    <source>
        <dbReference type="EMBL" id="TRY56743.1"/>
    </source>
</evidence>
<feature type="non-terminal residue" evidence="2">
    <location>
        <position position="1"/>
    </location>
</feature>
<keyword evidence="3" id="KW-1185">Reference proteome</keyword>
<feature type="compositionally biased region" description="Polar residues" evidence="1">
    <location>
        <begin position="117"/>
        <end position="126"/>
    </location>
</feature>
<comment type="caution">
    <text evidence="2">The sequence shown here is derived from an EMBL/GenBank/DDBJ whole genome shotgun (WGS) entry which is preliminary data.</text>
</comment>
<feature type="region of interest" description="Disordered" evidence="1">
    <location>
        <begin position="88"/>
        <end position="141"/>
    </location>
</feature>
<evidence type="ECO:0000256" key="1">
    <source>
        <dbReference type="SAM" id="MobiDB-lite"/>
    </source>
</evidence>
<organism evidence="2 3">
    <name type="scientific">Danionella cerebrum</name>
    <dbReference type="NCBI Taxonomy" id="2873325"/>
    <lineage>
        <taxon>Eukaryota</taxon>
        <taxon>Metazoa</taxon>
        <taxon>Chordata</taxon>
        <taxon>Craniata</taxon>
        <taxon>Vertebrata</taxon>
        <taxon>Euteleostomi</taxon>
        <taxon>Actinopterygii</taxon>
        <taxon>Neopterygii</taxon>
        <taxon>Teleostei</taxon>
        <taxon>Ostariophysi</taxon>
        <taxon>Cypriniformes</taxon>
        <taxon>Danionidae</taxon>
        <taxon>Danioninae</taxon>
        <taxon>Danionella</taxon>
    </lineage>
</organism>
<dbReference type="AlphaFoldDB" id="A0A553MU78"/>
<accession>A0A553MU78</accession>
<dbReference type="EMBL" id="SRMA01027266">
    <property type="protein sequence ID" value="TRY56743.1"/>
    <property type="molecule type" value="Genomic_DNA"/>
</dbReference>
<sequence length="181" mass="19599">EPTEPVVIAIDEETPLSSPSPQPTDFVNLSLDQEIVQKERQRFNPQAKLDVVFVDASKDSEGAIDEDSPTREFLRLLMRAIHQANVFQGPEKDGSLALDTQAQVTDPRKAPPPLKSAPQSSSSTRGVPSAPVNTREKSGNVRATVMAGQCSNGEVLSEPVNQSARVKFLEASELTLVQHGE</sequence>
<evidence type="ECO:0000313" key="3">
    <source>
        <dbReference type="Proteomes" id="UP000316079"/>
    </source>
</evidence>
<name>A0A553MU78_9TELE</name>
<reference evidence="2 3" key="1">
    <citation type="journal article" date="2019" name="Sci. Data">
        <title>Hybrid genome assembly and annotation of Danionella translucida.</title>
        <authorList>
            <person name="Kadobianskyi M."/>
            <person name="Schulze L."/>
            <person name="Schuelke M."/>
            <person name="Judkewitz B."/>
        </authorList>
    </citation>
    <scope>NUCLEOTIDE SEQUENCE [LARGE SCALE GENOMIC DNA]</scope>
    <source>
        <strain evidence="2 3">Bolton</strain>
    </source>
</reference>
<gene>
    <name evidence="2" type="ORF">DNTS_027368</name>
</gene>
<dbReference type="OrthoDB" id="2384350at2759"/>
<proteinExistence type="predicted"/>